<keyword evidence="4" id="KW-1185">Reference proteome</keyword>
<keyword evidence="2" id="KW-0812">Transmembrane</keyword>
<reference evidence="3" key="1">
    <citation type="submission" date="2020-11" db="EMBL/GenBank/DDBJ databases">
        <authorList>
            <consortium name="DOE Joint Genome Institute"/>
            <person name="Ahrendt S."/>
            <person name="Riley R."/>
            <person name="Andreopoulos W."/>
            <person name="Labutti K."/>
            <person name="Pangilinan J."/>
            <person name="Ruiz-Duenas F.J."/>
            <person name="Barrasa J.M."/>
            <person name="Sanchez-Garcia M."/>
            <person name="Camarero S."/>
            <person name="Miyauchi S."/>
            <person name="Serrano A."/>
            <person name="Linde D."/>
            <person name="Babiker R."/>
            <person name="Drula E."/>
            <person name="Ayuso-Fernandez I."/>
            <person name="Pacheco R."/>
            <person name="Padilla G."/>
            <person name="Ferreira P."/>
            <person name="Barriuso J."/>
            <person name="Kellner H."/>
            <person name="Castanera R."/>
            <person name="Alfaro M."/>
            <person name="Ramirez L."/>
            <person name="Pisabarro A.G."/>
            <person name="Kuo A."/>
            <person name="Tritt A."/>
            <person name="Lipzen A."/>
            <person name="He G."/>
            <person name="Yan M."/>
            <person name="Ng V."/>
            <person name="Cullen D."/>
            <person name="Martin F."/>
            <person name="Rosso M.-N."/>
            <person name="Henrissat B."/>
            <person name="Hibbett D."/>
            <person name="Martinez A.T."/>
            <person name="Grigoriev I.V."/>
        </authorList>
    </citation>
    <scope>NUCLEOTIDE SEQUENCE</scope>
    <source>
        <strain evidence="3">CIRM-BRFM 674</strain>
    </source>
</reference>
<feature type="transmembrane region" description="Helical" evidence="2">
    <location>
        <begin position="339"/>
        <end position="361"/>
    </location>
</feature>
<feature type="compositionally biased region" description="Acidic residues" evidence="1">
    <location>
        <begin position="126"/>
        <end position="149"/>
    </location>
</feature>
<feature type="transmembrane region" description="Helical" evidence="2">
    <location>
        <begin position="293"/>
        <end position="318"/>
    </location>
</feature>
<keyword evidence="2" id="KW-1133">Transmembrane helix</keyword>
<name>A0A9P5Z5Y2_9AGAR</name>
<proteinExistence type="predicted"/>
<dbReference type="OrthoDB" id="2684482at2759"/>
<dbReference type="PANTHER" id="PTHR34391:SF2">
    <property type="entry name" value="TRP C-TERMINAL DOMAIN-CONTAINING PROTEIN"/>
    <property type="match status" value="1"/>
</dbReference>
<feature type="transmembrane region" description="Helical" evidence="2">
    <location>
        <begin position="412"/>
        <end position="430"/>
    </location>
</feature>
<feature type="transmembrane region" description="Helical" evidence="2">
    <location>
        <begin position="21"/>
        <end position="49"/>
    </location>
</feature>
<feature type="region of interest" description="Disordered" evidence="1">
    <location>
        <begin position="112"/>
        <end position="193"/>
    </location>
</feature>
<dbReference type="PANTHER" id="PTHR34391">
    <property type="entry name" value="UPF0658 GOLGI APPARATUS MEMBRANE PROTEIN C1952.10C-RELATED"/>
    <property type="match status" value="1"/>
</dbReference>
<sequence>MWALKARQAFKQTLSVTKISILYARITLTRFTTLYFFFAIITCIILSGLQGVTFTDNANAISALSGIVGNIANDEGIVVLEKNTLQYCDSIPHQAGTICIKIMVFGSPVVETRSMQEDTPDRRDDGEDLDNEDMGDDNSDDEENDDDKDEVLVGPVVSDSPSQSNQPSTSNNGGGVVSSSSTPSTPSSDLSEPLGESCILSLRWLDEMIHDAQREDIVTFVFQLWLFVLALVTILNESIPHLIAAVFGHILGTAWSGYRVYSVKHLKSLYRDHIVPEACGNRDMLGNWWDVRISHAIPVVVMNCVALVSLCLLSVKLYRVYTTESFSRVGASAKIHRMYKIVLLFSVFLQLSGFFSVASAGMWIDKVCHGAVMELAKHSKLYLAAFIVILIVTFPWFYLGWVCVRKECNIRFGIFVAISVILLVISTLMFESPLYRYIFVSWPLFATMTITAYVLTVVTTALAIFCHLNFGKGLGHYFQVTDALEGMDFTPVVFTKDQDRDLEKYDITDHKLASLDATSAPMTVHLPVAAFTLPGQHKKAPRGPSVYSDQGSAVYLSSTPPLISELAPAPNRLSRAASTRSSLAVPAYPRLTALPTQMDEREKKRRSAASAKAKAKARDLVVSVGPVRQEGVLPVAAPIVAATAAAGSDLMRSVSAVSTFSAASVSSTGVPRPKKQGLPSNPRVGSGRTSPPSS</sequence>
<feature type="transmembrane region" description="Helical" evidence="2">
    <location>
        <begin position="442"/>
        <end position="465"/>
    </location>
</feature>
<evidence type="ECO:0000256" key="1">
    <source>
        <dbReference type="SAM" id="MobiDB-lite"/>
    </source>
</evidence>
<evidence type="ECO:0000313" key="4">
    <source>
        <dbReference type="Proteomes" id="UP000807469"/>
    </source>
</evidence>
<feature type="region of interest" description="Disordered" evidence="1">
    <location>
        <begin position="592"/>
        <end position="615"/>
    </location>
</feature>
<feature type="compositionally biased region" description="Low complexity" evidence="1">
    <location>
        <begin position="155"/>
        <end position="188"/>
    </location>
</feature>
<dbReference type="GO" id="GO:0005794">
    <property type="term" value="C:Golgi apparatus"/>
    <property type="evidence" value="ECO:0007669"/>
    <property type="project" value="TreeGrafter"/>
</dbReference>
<gene>
    <name evidence="3" type="ORF">BDN70DRAFT_877383</name>
</gene>
<feature type="transmembrane region" description="Helical" evidence="2">
    <location>
        <begin position="217"/>
        <end position="235"/>
    </location>
</feature>
<organism evidence="3 4">
    <name type="scientific">Pholiota conissans</name>
    <dbReference type="NCBI Taxonomy" id="109636"/>
    <lineage>
        <taxon>Eukaryota</taxon>
        <taxon>Fungi</taxon>
        <taxon>Dikarya</taxon>
        <taxon>Basidiomycota</taxon>
        <taxon>Agaricomycotina</taxon>
        <taxon>Agaricomycetes</taxon>
        <taxon>Agaricomycetidae</taxon>
        <taxon>Agaricales</taxon>
        <taxon>Agaricineae</taxon>
        <taxon>Strophariaceae</taxon>
        <taxon>Pholiota</taxon>
    </lineage>
</organism>
<feature type="transmembrane region" description="Helical" evidence="2">
    <location>
        <begin position="242"/>
        <end position="261"/>
    </location>
</feature>
<accession>A0A9P5Z5Y2</accession>
<dbReference type="EMBL" id="MU155191">
    <property type="protein sequence ID" value="KAF9480665.1"/>
    <property type="molecule type" value="Genomic_DNA"/>
</dbReference>
<dbReference type="InterPro" id="IPR040410">
    <property type="entry name" value="UPF0658_Golgi"/>
</dbReference>
<keyword evidence="2" id="KW-0472">Membrane</keyword>
<evidence type="ECO:0000256" key="2">
    <source>
        <dbReference type="SAM" id="Phobius"/>
    </source>
</evidence>
<comment type="caution">
    <text evidence="3">The sequence shown here is derived from an EMBL/GenBank/DDBJ whole genome shotgun (WGS) entry which is preliminary data.</text>
</comment>
<evidence type="ECO:0000313" key="3">
    <source>
        <dbReference type="EMBL" id="KAF9480665.1"/>
    </source>
</evidence>
<feature type="transmembrane region" description="Helical" evidence="2">
    <location>
        <begin position="381"/>
        <end position="400"/>
    </location>
</feature>
<dbReference type="Proteomes" id="UP000807469">
    <property type="component" value="Unassembled WGS sequence"/>
</dbReference>
<protein>
    <submittedName>
        <fullName evidence="3">Uncharacterized protein</fullName>
    </submittedName>
</protein>
<feature type="compositionally biased region" description="Basic and acidic residues" evidence="1">
    <location>
        <begin position="114"/>
        <end position="125"/>
    </location>
</feature>
<feature type="region of interest" description="Disordered" evidence="1">
    <location>
        <begin position="661"/>
        <end position="694"/>
    </location>
</feature>
<dbReference type="AlphaFoldDB" id="A0A9P5Z5Y2"/>